<evidence type="ECO:0000313" key="1">
    <source>
        <dbReference type="EMBL" id="NWE09352.1"/>
    </source>
</evidence>
<dbReference type="EMBL" id="VBVZ01000486">
    <property type="protein sequence ID" value="TLG88809.1"/>
    <property type="molecule type" value="Genomic_DNA"/>
</dbReference>
<dbReference type="Pfam" id="PF22014">
    <property type="entry name" value="DUF6932"/>
    <property type="match status" value="1"/>
</dbReference>
<dbReference type="InterPro" id="IPR053860">
    <property type="entry name" value="DUF6932"/>
</dbReference>
<sequence length="170" mass="19041">MTHTDLDSIFSQHYANAKTLEFPAFIGNKSTCNPINSTPYITSLSRFFAEPKDPKRRLLCARLKAAIAELAMADISVEIILIGGSFLDSTVIPGDLDCVLFYSMNAETSVLDLQQWQRQMKAQDLDARLIPMDTHPLIMWKSALFFSVLYTQRKNGDGVPTGLILLDCKH</sequence>
<evidence type="ECO:0000313" key="2">
    <source>
        <dbReference type="EMBL" id="NWE81584.1"/>
    </source>
</evidence>
<keyword evidence="4" id="KW-1185">Reference proteome</keyword>
<organism evidence="2 6">
    <name type="scientific">Pseudomonas edaphica</name>
    <dbReference type="NCBI Taxonomy" id="2006980"/>
    <lineage>
        <taxon>Bacteria</taxon>
        <taxon>Pseudomonadati</taxon>
        <taxon>Pseudomonadota</taxon>
        <taxon>Gammaproteobacteria</taxon>
        <taxon>Pseudomonadales</taxon>
        <taxon>Pseudomonadaceae</taxon>
        <taxon>Pseudomonas</taxon>
    </lineage>
</organism>
<reference evidence="5 6" key="2">
    <citation type="submission" date="2020-04" db="EMBL/GenBank/DDBJ databases">
        <title>Molecular characterization of pseudomonads from Agaricus bisporus reveal novel blotch 2 pathogens in Western Europe.</title>
        <authorList>
            <person name="Taparia T."/>
            <person name="Krijger M."/>
            <person name="Haynes E."/>
            <person name="Elpinstone J.G."/>
            <person name="Noble R."/>
            <person name="Van Der Wolf J."/>
        </authorList>
    </citation>
    <scope>NUCLEOTIDE SEQUENCE [LARGE SCALE GENOMIC DNA]</scope>
    <source>
        <strain evidence="2 6">K6002</strain>
        <strain evidence="1 5">K7002</strain>
    </source>
</reference>
<dbReference type="Proteomes" id="UP000563268">
    <property type="component" value="Unassembled WGS sequence"/>
</dbReference>
<reference evidence="3 4" key="1">
    <citation type="submission" date="2019-05" db="EMBL/GenBank/DDBJ databases">
        <title>Pseudomonas edaphica sp. nov., isolated from rhizospheric soil of Cistus ladanifer L. in Spain.</title>
        <authorList>
            <person name="Peix A."/>
        </authorList>
    </citation>
    <scope>NUCLEOTIDE SEQUENCE [LARGE SCALE GENOMIC DNA]</scope>
    <source>
        <strain evidence="3 4">RD25</strain>
    </source>
</reference>
<dbReference type="Proteomes" id="UP000304941">
    <property type="component" value="Unassembled WGS sequence"/>
</dbReference>
<name>A0A5R8QSJ5_9PSED</name>
<proteinExistence type="predicted"/>
<dbReference type="EMBL" id="JACARL010000030">
    <property type="protein sequence ID" value="NWE81584.1"/>
    <property type="molecule type" value="Genomic_DNA"/>
</dbReference>
<evidence type="ECO:0000313" key="6">
    <source>
        <dbReference type="Proteomes" id="UP000590218"/>
    </source>
</evidence>
<evidence type="ECO:0000313" key="3">
    <source>
        <dbReference type="EMBL" id="TLG88809.1"/>
    </source>
</evidence>
<evidence type="ECO:0000313" key="5">
    <source>
        <dbReference type="Proteomes" id="UP000563268"/>
    </source>
</evidence>
<dbReference type="AlphaFoldDB" id="A0A5R8QSJ5"/>
<dbReference type="Proteomes" id="UP000590218">
    <property type="component" value="Unassembled WGS sequence"/>
</dbReference>
<comment type="caution">
    <text evidence="2">The sequence shown here is derived from an EMBL/GenBank/DDBJ whole genome shotgun (WGS) entry which is preliminary data.</text>
</comment>
<accession>A0A5R8QSJ5</accession>
<evidence type="ECO:0000313" key="4">
    <source>
        <dbReference type="Proteomes" id="UP000304941"/>
    </source>
</evidence>
<protein>
    <submittedName>
        <fullName evidence="2">Uncharacterized protein</fullName>
    </submittedName>
</protein>
<gene>
    <name evidence="3" type="ORF">FEM54_24800</name>
    <name evidence="1" type="ORF">HX788_19805</name>
    <name evidence="2" type="ORF">HX795_05705</name>
</gene>
<dbReference type="EMBL" id="JACARM010000033">
    <property type="protein sequence ID" value="NWE09352.1"/>
    <property type="molecule type" value="Genomic_DNA"/>
</dbReference>
<dbReference type="RefSeq" id="WP_138453466.1">
    <property type="nucleotide sequence ID" value="NZ_JACARL010000030.1"/>
</dbReference>